<dbReference type="EMBL" id="MN256758">
    <property type="protein sequence ID" value="QID22935.1"/>
    <property type="molecule type" value="Genomic_DNA"/>
</dbReference>
<keyword evidence="3" id="KW-0614">Plasmid</keyword>
<dbReference type="AlphaFoldDB" id="A0A6G6AMK1"/>
<sequence length="40" mass="4279">MFAAGGPASITMTGAGRRNRVPDEGYPLYRVNDMLIHADG</sequence>
<protein>
    <submittedName>
        <fullName evidence="3">Uncharacterized protein</fullName>
    </submittedName>
</protein>
<evidence type="ECO:0000313" key="3">
    <source>
        <dbReference type="EMBL" id="QID23394.1"/>
    </source>
</evidence>
<organism evidence="3">
    <name type="scientific">Escherichia coli</name>
    <dbReference type="NCBI Taxonomy" id="562"/>
    <lineage>
        <taxon>Bacteria</taxon>
        <taxon>Pseudomonadati</taxon>
        <taxon>Pseudomonadota</taxon>
        <taxon>Gammaproteobacteria</taxon>
        <taxon>Enterobacterales</taxon>
        <taxon>Enterobacteriaceae</taxon>
        <taxon>Escherichia</taxon>
    </lineage>
</organism>
<evidence type="ECO:0000256" key="1">
    <source>
        <dbReference type="SAM" id="MobiDB-lite"/>
    </source>
</evidence>
<geneLocation type="plasmid" evidence="2">
    <name>p4M8F</name>
</geneLocation>
<dbReference type="EMBL" id="MN256759">
    <property type="protein sequence ID" value="QID23394.1"/>
    <property type="molecule type" value="Genomic_DNA"/>
</dbReference>
<reference evidence="3" key="1">
    <citation type="submission" date="2019-08" db="EMBL/GenBank/DDBJ databases">
        <authorList>
            <person name="Yao H."/>
        </authorList>
    </citation>
    <scope>NUCLEOTIDE SEQUENCE</scope>
    <source>
        <strain evidence="2">4M8F</strain>
        <strain evidence="3">4M9F</strain>
        <plasmid evidence="2">p4M8F</plasmid>
        <plasmid evidence="3">p4M9F</plasmid>
    </source>
</reference>
<name>A0A6G6AMK1_ECOLX</name>
<evidence type="ECO:0000313" key="2">
    <source>
        <dbReference type="EMBL" id="QID22935.1"/>
    </source>
</evidence>
<feature type="region of interest" description="Disordered" evidence="1">
    <location>
        <begin position="1"/>
        <end position="23"/>
    </location>
</feature>
<geneLocation type="plasmid" evidence="3">
    <name>p4M9F</name>
</geneLocation>
<proteinExistence type="predicted"/>
<accession>A0A6G6AMK1</accession>